<feature type="signal peptide" evidence="2">
    <location>
        <begin position="1"/>
        <end position="19"/>
    </location>
</feature>
<reference evidence="3" key="3">
    <citation type="submission" date="2025-09" db="UniProtKB">
        <authorList>
            <consortium name="Ensembl"/>
        </authorList>
    </citation>
    <scope>IDENTIFICATION</scope>
</reference>
<protein>
    <submittedName>
        <fullName evidence="3">Uncharacterized protein</fullName>
    </submittedName>
</protein>
<dbReference type="Ensembl" id="ENSMMDT00005032544.1">
    <property type="protein sequence ID" value="ENSMMDP00005031825.1"/>
    <property type="gene ID" value="ENSMMDG00005015003.1"/>
</dbReference>
<sequence length="124" mass="14447">MVLLTVLISLLSLQFKCLGATGIEHYILPYGSTLDVLSVQVDRRSCYTRENWELGNLPIWDFQRPTSEHCMQCTQFSMQCPSRKLKTCLRKNRFLCFVLTFTSILFIISVILHSYANPFKQQMM</sequence>
<accession>A0A667YN25</accession>
<organism evidence="3 4">
    <name type="scientific">Myripristis murdjan</name>
    <name type="common">pinecone soldierfish</name>
    <dbReference type="NCBI Taxonomy" id="586833"/>
    <lineage>
        <taxon>Eukaryota</taxon>
        <taxon>Metazoa</taxon>
        <taxon>Chordata</taxon>
        <taxon>Craniata</taxon>
        <taxon>Vertebrata</taxon>
        <taxon>Euteleostomi</taxon>
        <taxon>Actinopterygii</taxon>
        <taxon>Neopterygii</taxon>
        <taxon>Teleostei</taxon>
        <taxon>Neoteleostei</taxon>
        <taxon>Acanthomorphata</taxon>
        <taxon>Holocentriformes</taxon>
        <taxon>Holocentridae</taxon>
        <taxon>Myripristis</taxon>
    </lineage>
</organism>
<evidence type="ECO:0000313" key="3">
    <source>
        <dbReference type="Ensembl" id="ENSMMDP00005031825.1"/>
    </source>
</evidence>
<keyword evidence="4" id="KW-1185">Reference proteome</keyword>
<evidence type="ECO:0000256" key="2">
    <source>
        <dbReference type="SAM" id="SignalP"/>
    </source>
</evidence>
<dbReference type="InParanoid" id="A0A667YN25"/>
<name>A0A667YN25_9TELE</name>
<proteinExistence type="predicted"/>
<dbReference type="Proteomes" id="UP000472263">
    <property type="component" value="Chromosome 6"/>
</dbReference>
<keyword evidence="1" id="KW-1133">Transmembrane helix</keyword>
<feature type="chain" id="PRO_5025338995" evidence="2">
    <location>
        <begin position="20"/>
        <end position="124"/>
    </location>
</feature>
<dbReference type="AlphaFoldDB" id="A0A667YN25"/>
<feature type="transmembrane region" description="Helical" evidence="1">
    <location>
        <begin position="92"/>
        <end position="116"/>
    </location>
</feature>
<evidence type="ECO:0000313" key="4">
    <source>
        <dbReference type="Proteomes" id="UP000472263"/>
    </source>
</evidence>
<reference evidence="3" key="2">
    <citation type="submission" date="2025-08" db="UniProtKB">
        <authorList>
            <consortium name="Ensembl"/>
        </authorList>
    </citation>
    <scope>IDENTIFICATION</scope>
</reference>
<keyword evidence="1" id="KW-0812">Transmembrane</keyword>
<keyword evidence="2" id="KW-0732">Signal</keyword>
<reference evidence="3" key="1">
    <citation type="submission" date="2019-06" db="EMBL/GenBank/DDBJ databases">
        <authorList>
            <consortium name="Wellcome Sanger Institute Data Sharing"/>
        </authorList>
    </citation>
    <scope>NUCLEOTIDE SEQUENCE [LARGE SCALE GENOMIC DNA]</scope>
</reference>
<keyword evidence="1" id="KW-0472">Membrane</keyword>
<evidence type="ECO:0000256" key="1">
    <source>
        <dbReference type="SAM" id="Phobius"/>
    </source>
</evidence>